<dbReference type="STRING" id="1448308.A0A2T2N561"/>
<feature type="compositionally biased region" description="Basic and acidic residues" evidence="1">
    <location>
        <begin position="175"/>
        <end position="213"/>
    </location>
</feature>
<name>A0A2T2N561_CORCC</name>
<organism evidence="2 3">
    <name type="scientific">Corynespora cassiicola Philippines</name>
    <dbReference type="NCBI Taxonomy" id="1448308"/>
    <lineage>
        <taxon>Eukaryota</taxon>
        <taxon>Fungi</taxon>
        <taxon>Dikarya</taxon>
        <taxon>Ascomycota</taxon>
        <taxon>Pezizomycotina</taxon>
        <taxon>Dothideomycetes</taxon>
        <taxon>Pleosporomycetidae</taxon>
        <taxon>Pleosporales</taxon>
        <taxon>Corynesporascaceae</taxon>
        <taxon>Corynespora</taxon>
    </lineage>
</organism>
<dbReference type="AlphaFoldDB" id="A0A2T2N561"/>
<dbReference type="Proteomes" id="UP000240883">
    <property type="component" value="Unassembled WGS sequence"/>
</dbReference>
<protein>
    <submittedName>
        <fullName evidence="2">Uncharacterized protein</fullName>
    </submittedName>
</protein>
<reference evidence="2 3" key="1">
    <citation type="journal article" date="2018" name="Front. Microbiol.">
        <title>Genome-Wide Analysis of Corynespora cassiicola Leaf Fall Disease Putative Effectors.</title>
        <authorList>
            <person name="Lopez D."/>
            <person name="Ribeiro S."/>
            <person name="Label P."/>
            <person name="Fumanal B."/>
            <person name="Venisse J.S."/>
            <person name="Kohler A."/>
            <person name="de Oliveira R.R."/>
            <person name="Labutti K."/>
            <person name="Lipzen A."/>
            <person name="Lail K."/>
            <person name="Bauer D."/>
            <person name="Ohm R.A."/>
            <person name="Barry K.W."/>
            <person name="Spatafora J."/>
            <person name="Grigoriev I.V."/>
            <person name="Martin F.M."/>
            <person name="Pujade-Renaud V."/>
        </authorList>
    </citation>
    <scope>NUCLEOTIDE SEQUENCE [LARGE SCALE GENOMIC DNA]</scope>
    <source>
        <strain evidence="2 3">Philippines</strain>
    </source>
</reference>
<evidence type="ECO:0000313" key="3">
    <source>
        <dbReference type="Proteomes" id="UP000240883"/>
    </source>
</evidence>
<feature type="compositionally biased region" description="Pro residues" evidence="1">
    <location>
        <begin position="61"/>
        <end position="93"/>
    </location>
</feature>
<sequence>MCLVKVRQEEDVVVPYRVVRNRTPSPVRRRSVRRVSRVSQSEVFSHRESPRPSASYVAVPAPAPAPLAIPPPQPVPVFVAPSPPPAPAPPPPRSHVSAHYVEVSPRSDYTSSSSSSPSRSEYITHEREYRRERNYSPESSPRYEHFRYVDAAPEPDRYERYHRERSRSRARSRGRSRDYGYDYDPRGSYRERETRERITISDGDGRRTREYRR</sequence>
<feature type="compositionally biased region" description="Low complexity" evidence="1">
    <location>
        <begin position="94"/>
        <end position="120"/>
    </location>
</feature>
<feature type="compositionally biased region" description="Low complexity" evidence="1">
    <location>
        <begin position="51"/>
        <end position="60"/>
    </location>
</feature>
<feature type="compositionally biased region" description="Basic and acidic residues" evidence="1">
    <location>
        <begin position="122"/>
        <end position="162"/>
    </location>
</feature>
<dbReference type="OrthoDB" id="3800879at2759"/>
<dbReference type="EMBL" id="KZ678148">
    <property type="protein sequence ID" value="PSN60554.1"/>
    <property type="molecule type" value="Genomic_DNA"/>
</dbReference>
<accession>A0A2T2N561</accession>
<feature type="region of interest" description="Disordered" evidence="1">
    <location>
        <begin position="24"/>
        <end position="213"/>
    </location>
</feature>
<evidence type="ECO:0000313" key="2">
    <source>
        <dbReference type="EMBL" id="PSN60554.1"/>
    </source>
</evidence>
<gene>
    <name evidence="2" type="ORF">BS50DRAFT_579088</name>
</gene>
<feature type="compositionally biased region" description="Basic residues" evidence="1">
    <location>
        <begin position="163"/>
        <end position="174"/>
    </location>
</feature>
<keyword evidence="3" id="KW-1185">Reference proteome</keyword>
<proteinExistence type="predicted"/>
<feature type="compositionally biased region" description="Basic residues" evidence="1">
    <location>
        <begin position="27"/>
        <end position="36"/>
    </location>
</feature>
<evidence type="ECO:0000256" key="1">
    <source>
        <dbReference type="SAM" id="MobiDB-lite"/>
    </source>
</evidence>